<proteinExistence type="predicted"/>
<organism evidence="1">
    <name type="scientific">Symploca sp. SIO1C4</name>
    <dbReference type="NCBI Taxonomy" id="2607765"/>
    <lineage>
        <taxon>Bacteria</taxon>
        <taxon>Bacillati</taxon>
        <taxon>Cyanobacteriota</taxon>
        <taxon>Cyanophyceae</taxon>
        <taxon>Coleofasciculales</taxon>
        <taxon>Coleofasciculaceae</taxon>
        <taxon>Symploca</taxon>
    </lineage>
</organism>
<dbReference type="NCBIfam" id="NF045598">
    <property type="entry name" value="asr1405_asl0597"/>
    <property type="match status" value="1"/>
</dbReference>
<accession>A0A6B3NGJ5</accession>
<protein>
    <submittedName>
        <fullName evidence="1">Uncharacterized protein</fullName>
    </submittedName>
</protein>
<gene>
    <name evidence="1" type="ORF">F6J89_32945</name>
</gene>
<dbReference type="AlphaFoldDB" id="A0A6B3NGJ5"/>
<sequence length="85" mass="9988">MSQSSSQPPTSQVIEITACDRWQVYRRLQELDIICSYRTNEPLSYQVNEVTAAIQVWSVVRQLNLPRREIVAWLEKCWQCPCSEE</sequence>
<reference evidence="1" key="1">
    <citation type="submission" date="2019-11" db="EMBL/GenBank/DDBJ databases">
        <title>Genomic insights into an expanded diversity of filamentous marine cyanobacteria reveals the extraordinary biosynthetic potential of Moorea and Okeania.</title>
        <authorList>
            <person name="Ferreira Leao T."/>
            <person name="Wang M."/>
            <person name="Moss N."/>
            <person name="Da Silva R."/>
            <person name="Sanders J."/>
            <person name="Nurk S."/>
            <person name="Gurevich A."/>
            <person name="Humphrey G."/>
            <person name="Reher R."/>
            <person name="Zhu Q."/>
            <person name="Belda-Ferre P."/>
            <person name="Glukhov E."/>
            <person name="Rex R."/>
            <person name="Dorrestein P.C."/>
            <person name="Knight R."/>
            <person name="Pevzner P."/>
            <person name="Gerwick W.H."/>
            <person name="Gerwick L."/>
        </authorList>
    </citation>
    <scope>NUCLEOTIDE SEQUENCE</scope>
    <source>
        <strain evidence="1">SIO1C4</strain>
    </source>
</reference>
<name>A0A6B3NGJ5_9CYAN</name>
<evidence type="ECO:0000313" key="1">
    <source>
        <dbReference type="EMBL" id="NER32279.1"/>
    </source>
</evidence>
<dbReference type="InterPro" id="IPR054637">
    <property type="entry name" value="Asr1405_Asl0597-like"/>
</dbReference>
<comment type="caution">
    <text evidence="1">The sequence shown here is derived from an EMBL/GenBank/DDBJ whole genome shotgun (WGS) entry which is preliminary data.</text>
</comment>
<dbReference type="EMBL" id="JAAHFQ010001154">
    <property type="protein sequence ID" value="NER32279.1"/>
    <property type="molecule type" value="Genomic_DNA"/>
</dbReference>